<protein>
    <submittedName>
        <fullName evidence="2">Uncharacterized protein</fullName>
    </submittedName>
</protein>
<proteinExistence type="predicted"/>
<dbReference type="Proteomes" id="UP000017837">
    <property type="component" value="Unassembled WGS sequence"/>
</dbReference>
<accession>V4NIX9</accession>
<feature type="region of interest" description="Disordered" evidence="1">
    <location>
        <begin position="21"/>
        <end position="49"/>
    </location>
</feature>
<gene>
    <name evidence="2" type="ORF">ABENE_21450</name>
</gene>
<dbReference type="EMBL" id="AWGB01000083">
    <property type="protein sequence ID" value="ESQ81792.1"/>
    <property type="molecule type" value="Genomic_DNA"/>
</dbReference>
<evidence type="ECO:0000313" key="2">
    <source>
        <dbReference type="EMBL" id="ESQ81792.1"/>
    </source>
</evidence>
<sequence length="76" mass="8426">MFAGKHRPEYQGHAYAIDQKGIARITPSPARTTIPTNREANQPAKNKPRQMTGFIVVWSAVSDDGAPSRFQDQMLA</sequence>
<comment type="caution">
    <text evidence="2">The sequence shown here is derived from an EMBL/GenBank/DDBJ whole genome shotgun (WGS) entry which is preliminary data.</text>
</comment>
<organism evidence="2 3">
    <name type="scientific">Asticcacaulis benevestitus DSM 16100 = ATCC BAA-896</name>
    <dbReference type="NCBI Taxonomy" id="1121022"/>
    <lineage>
        <taxon>Bacteria</taxon>
        <taxon>Pseudomonadati</taxon>
        <taxon>Pseudomonadota</taxon>
        <taxon>Alphaproteobacteria</taxon>
        <taxon>Caulobacterales</taxon>
        <taxon>Caulobacteraceae</taxon>
        <taxon>Asticcacaulis</taxon>
    </lineage>
</organism>
<dbReference type="AlphaFoldDB" id="V4NIX9"/>
<evidence type="ECO:0000256" key="1">
    <source>
        <dbReference type="SAM" id="MobiDB-lite"/>
    </source>
</evidence>
<reference evidence="2 3" key="1">
    <citation type="journal article" date="2014" name="Nature">
        <title>Sequential evolution of bacterial morphology by co-option of a developmental regulator.</title>
        <authorList>
            <person name="Jiang C."/>
            <person name="Brown P.J."/>
            <person name="Ducret A."/>
            <person name="Brun Y.V."/>
        </authorList>
    </citation>
    <scope>NUCLEOTIDE SEQUENCE [LARGE SCALE GENOMIC DNA]</scope>
    <source>
        <strain evidence="2 3">DSM 16100</strain>
    </source>
</reference>
<evidence type="ECO:0000313" key="3">
    <source>
        <dbReference type="Proteomes" id="UP000017837"/>
    </source>
</evidence>
<name>V4NIX9_9CAUL</name>
<keyword evidence="3" id="KW-1185">Reference proteome</keyword>
<feature type="compositionally biased region" description="Polar residues" evidence="1">
    <location>
        <begin position="29"/>
        <end position="44"/>
    </location>
</feature>